<evidence type="ECO:0000256" key="1">
    <source>
        <dbReference type="SAM" id="MobiDB-lite"/>
    </source>
</evidence>
<sequence>MATRKPVESENLFSSIVSFQRGEKLKTERTPAEDKRSKRSHSCRQGQHRQPTEVTNENLDLAPLTSRKTSHVHSRMSLKIHPPSSLYLRLRKGLDTIPPAKLGRLKFCAA</sequence>
<dbReference type="Proteomes" id="UP001370490">
    <property type="component" value="Unassembled WGS sequence"/>
</dbReference>
<feature type="region of interest" description="Disordered" evidence="1">
    <location>
        <begin position="22"/>
        <end position="61"/>
    </location>
</feature>
<protein>
    <submittedName>
        <fullName evidence="2">Uncharacterized protein</fullName>
    </submittedName>
</protein>
<evidence type="ECO:0000313" key="3">
    <source>
        <dbReference type="Proteomes" id="UP001370490"/>
    </source>
</evidence>
<organism evidence="2 3">
    <name type="scientific">Dillenia turbinata</name>
    <dbReference type="NCBI Taxonomy" id="194707"/>
    <lineage>
        <taxon>Eukaryota</taxon>
        <taxon>Viridiplantae</taxon>
        <taxon>Streptophyta</taxon>
        <taxon>Embryophyta</taxon>
        <taxon>Tracheophyta</taxon>
        <taxon>Spermatophyta</taxon>
        <taxon>Magnoliopsida</taxon>
        <taxon>eudicotyledons</taxon>
        <taxon>Gunneridae</taxon>
        <taxon>Pentapetalae</taxon>
        <taxon>Dilleniales</taxon>
        <taxon>Dilleniaceae</taxon>
        <taxon>Dillenia</taxon>
    </lineage>
</organism>
<name>A0AAN8VCT0_9MAGN</name>
<keyword evidence="3" id="KW-1185">Reference proteome</keyword>
<dbReference type="AlphaFoldDB" id="A0AAN8VCT0"/>
<feature type="compositionally biased region" description="Polar residues" evidence="1">
    <location>
        <begin position="43"/>
        <end position="58"/>
    </location>
</feature>
<gene>
    <name evidence="2" type="ORF">RJ641_002852</name>
</gene>
<accession>A0AAN8VCT0</accession>
<comment type="caution">
    <text evidence="2">The sequence shown here is derived from an EMBL/GenBank/DDBJ whole genome shotgun (WGS) entry which is preliminary data.</text>
</comment>
<proteinExistence type="predicted"/>
<reference evidence="2 3" key="1">
    <citation type="submission" date="2023-12" db="EMBL/GenBank/DDBJ databases">
        <title>A high-quality genome assembly for Dillenia turbinata (Dilleniales).</title>
        <authorList>
            <person name="Chanderbali A."/>
        </authorList>
    </citation>
    <scope>NUCLEOTIDE SEQUENCE [LARGE SCALE GENOMIC DNA]</scope>
    <source>
        <strain evidence="2">LSX21</strain>
        <tissue evidence="2">Leaf</tissue>
    </source>
</reference>
<evidence type="ECO:0000313" key="2">
    <source>
        <dbReference type="EMBL" id="KAK6931059.1"/>
    </source>
</evidence>
<feature type="compositionally biased region" description="Basic and acidic residues" evidence="1">
    <location>
        <begin position="22"/>
        <end position="36"/>
    </location>
</feature>
<dbReference type="EMBL" id="JBAMMX010000011">
    <property type="protein sequence ID" value="KAK6931059.1"/>
    <property type="molecule type" value="Genomic_DNA"/>
</dbReference>